<dbReference type="GeneID" id="59052739"/>
<organism evidence="1 2">
    <name type="scientific">Plasmopara halstedii</name>
    <name type="common">Downy mildew of sunflower</name>
    <dbReference type="NCBI Taxonomy" id="4781"/>
    <lineage>
        <taxon>Eukaryota</taxon>
        <taxon>Sar</taxon>
        <taxon>Stramenopiles</taxon>
        <taxon>Oomycota</taxon>
        <taxon>Peronosporomycetes</taxon>
        <taxon>Peronosporales</taxon>
        <taxon>Peronosporaceae</taxon>
        <taxon>Plasmopara</taxon>
    </lineage>
</organism>
<evidence type="ECO:0000313" key="2">
    <source>
        <dbReference type="Proteomes" id="UP000054928"/>
    </source>
</evidence>
<dbReference type="Proteomes" id="UP000054928">
    <property type="component" value="Unassembled WGS sequence"/>
</dbReference>
<dbReference type="AlphaFoldDB" id="A0A0P1AVQ6"/>
<protein>
    <submittedName>
        <fullName evidence="1">Uncharacterized protein</fullName>
    </submittedName>
</protein>
<sequence>MYMSDKLHQEPYRCYDNCRSRRRQERKRLFDGLFVAANVVIDKWLRCLTFIYCTSNTPSSSIQLNCFSYRRNHRGYNVKTTSSWHLSQSSARCATSTSAFSVILNHCQRPPPTEFAGITRARKDGETTLKC</sequence>
<name>A0A0P1AVQ6_PLAHL</name>
<proteinExistence type="predicted"/>
<dbReference type="EMBL" id="CCYD01001640">
    <property type="protein sequence ID" value="CEG45623.1"/>
    <property type="molecule type" value="Genomic_DNA"/>
</dbReference>
<dbReference type="RefSeq" id="XP_036263347.1">
    <property type="nucleotide sequence ID" value="XM_036407087.1"/>
</dbReference>
<reference evidence="2" key="1">
    <citation type="submission" date="2014-09" db="EMBL/GenBank/DDBJ databases">
        <authorList>
            <person name="Sharma Rahul"/>
            <person name="Thines Marco"/>
        </authorList>
    </citation>
    <scope>NUCLEOTIDE SEQUENCE [LARGE SCALE GENOMIC DNA]</scope>
</reference>
<keyword evidence="2" id="KW-1185">Reference proteome</keyword>
<evidence type="ECO:0000313" key="1">
    <source>
        <dbReference type="EMBL" id="CEG45623.1"/>
    </source>
</evidence>
<accession>A0A0P1AVQ6</accession>